<sequence>MKPSFALSLSFEGIDLLHRADDGWRAVGRVAFEDEDLGAALTGLREQALLLSPEGITSKLILPEDQIKYVSVPVGKAPATEHESLAHAAIEGTTPYALADLAIDWQLNGPVLEVAAVARETLAEAEAFAHEHQFNPVSFVAQPAGPYPGEPFFGGTHAATELFGGRVEPDEDAVAVIGPAKFPAPEPEVSEPVPEPEVIAAPALETIAPPAIDETPAEGAVEAPQPEVTPAPVAEQPAPPVPEPAAESTPEPIEAITAPAVEVIDQPVDYAQMAASIEDELSPAIPLTPEELELIEAAEARGNVEGPEDTAEIPSDLEELQHDLFAAPQAEVPAEPTLPNPEDILAVDAPATAGNPVEATPDTLPPMFGSSRAKAAQAETPAGEEAPKPEANSALSFASVRARRGATDEDTGKAAPRLDGASRTSPEVNGVRKLTLRPDKAAATPAETGTDEAGTGAPALDVDVNAPTVPPISDEAAPAVNGAAPSGGDISEDAEAQLLDAAASLTPAIEETEIPPAPAETDAPEAAVEVPAPGKAPSRRAKRQQEARKEKQQMTVFGARKSEQEVVVGGKPRFLGLILTALLLLFLVGMAAWASLGEEGIAGLFRSSEPTTTAEVLQAEAEQEAAPAEDLAAATAPAAAADQPVATPAPQEAETTLAEVDLPAVEGTAVEAAPDTSEVASLSPELQYEPEAPAAPDAATSALTDPALVEGDEALTALDPELQAEPEITETAPAPELSTAERYAVSGVWQDAPAQPSAPATAGLDDLYIASIDPAVPSFDAVALPDEARVQSDTTPPQQNSPAAAGTEFTFDQRGLVTASPEGTMTPDGILIFSGRPPVLPNSFPARTVVAPEGISEAELLRRSKIRPKARPEDLIESNERSVLGGRTRTELAQLRPKARPDNLRTAANSTDDGDRLALLNSASAPLVDLSGETRDAINEAVAQSVGATSLRPMARPSNLNTSNTESVQVAAAVRVQPQLPTSASVARQATVKNQLNLRKINLIGVSGQPSNRSALVRLASGRYKKVSVGDRLDGGRVASISEGELRYTKSGRTITLKMPRG</sequence>
<dbReference type="EMBL" id="CYSC01000035">
    <property type="protein sequence ID" value="CUH73061.1"/>
    <property type="molecule type" value="Genomic_DNA"/>
</dbReference>
<reference evidence="2 3" key="1">
    <citation type="submission" date="2015-09" db="EMBL/GenBank/DDBJ databases">
        <authorList>
            <consortium name="Swine Surveillance"/>
        </authorList>
    </citation>
    <scope>NUCLEOTIDE SEQUENCE [LARGE SCALE GENOMIC DNA]</scope>
    <source>
        <strain evidence="2 3">5120</strain>
    </source>
</reference>
<gene>
    <name evidence="2" type="ORF">TL5120_02868</name>
</gene>
<name>A0A0P1GC56_9RHOB</name>
<feature type="compositionally biased region" description="Basic and acidic residues" evidence="1">
    <location>
        <begin position="543"/>
        <end position="552"/>
    </location>
</feature>
<feature type="region of interest" description="Disordered" evidence="1">
    <location>
        <begin position="229"/>
        <end position="249"/>
    </location>
</feature>
<dbReference type="RefSeq" id="WP_058244218.1">
    <property type="nucleotide sequence ID" value="NZ_CYSC01000035.1"/>
</dbReference>
<feature type="compositionally biased region" description="Acidic residues" evidence="1">
    <location>
        <begin position="306"/>
        <end position="318"/>
    </location>
</feature>
<dbReference type="AlphaFoldDB" id="A0A0P1GC56"/>
<feature type="region of interest" description="Disordered" evidence="1">
    <location>
        <begin position="613"/>
        <end position="653"/>
    </location>
</feature>
<evidence type="ECO:0000256" key="1">
    <source>
        <dbReference type="SAM" id="MobiDB-lite"/>
    </source>
</evidence>
<evidence type="ECO:0008006" key="4">
    <source>
        <dbReference type="Google" id="ProtNLM"/>
    </source>
</evidence>
<evidence type="ECO:0000313" key="3">
    <source>
        <dbReference type="Proteomes" id="UP000051887"/>
    </source>
</evidence>
<evidence type="ECO:0000313" key="2">
    <source>
        <dbReference type="EMBL" id="CUH73061.1"/>
    </source>
</evidence>
<feature type="region of interest" description="Disordered" evidence="1">
    <location>
        <begin position="512"/>
        <end position="553"/>
    </location>
</feature>
<organism evidence="2 3">
    <name type="scientific">Thalassovita autumnalis</name>
    <dbReference type="NCBI Taxonomy" id="2072972"/>
    <lineage>
        <taxon>Bacteria</taxon>
        <taxon>Pseudomonadati</taxon>
        <taxon>Pseudomonadota</taxon>
        <taxon>Alphaproteobacteria</taxon>
        <taxon>Rhodobacterales</taxon>
        <taxon>Roseobacteraceae</taxon>
        <taxon>Thalassovita</taxon>
    </lineage>
</organism>
<feature type="region of interest" description="Disordered" evidence="1">
    <location>
        <begin position="300"/>
        <end position="493"/>
    </location>
</feature>
<accession>A0A0P1GC56</accession>
<proteinExistence type="predicted"/>
<protein>
    <recommendedName>
        <fullName evidence="4">Type IV pilus biogenesis protein PilP</fullName>
    </recommendedName>
</protein>
<feature type="compositionally biased region" description="Low complexity" evidence="1">
    <location>
        <begin position="519"/>
        <end position="533"/>
    </location>
</feature>
<dbReference type="Proteomes" id="UP000051887">
    <property type="component" value="Unassembled WGS sequence"/>
</dbReference>
<feature type="compositionally biased region" description="Low complexity" evidence="1">
    <location>
        <begin position="613"/>
        <end position="651"/>
    </location>
</feature>